<keyword evidence="8" id="KW-0418">Kinase</keyword>
<evidence type="ECO:0000256" key="3">
    <source>
        <dbReference type="ARBA" id="ARBA00012438"/>
    </source>
</evidence>
<dbReference type="InterPro" id="IPR003661">
    <property type="entry name" value="HisK_dim/P_dom"/>
</dbReference>
<organism evidence="15 16">
    <name type="scientific">Paenibacillus macerans</name>
    <name type="common">Bacillus macerans</name>
    <dbReference type="NCBI Taxonomy" id="44252"/>
    <lineage>
        <taxon>Bacteria</taxon>
        <taxon>Bacillati</taxon>
        <taxon>Bacillota</taxon>
        <taxon>Bacilli</taxon>
        <taxon>Bacillales</taxon>
        <taxon>Paenibacillaceae</taxon>
        <taxon>Paenibacillus</taxon>
    </lineage>
</organism>
<protein>
    <recommendedName>
        <fullName evidence="3">histidine kinase</fullName>
        <ecNumber evidence="3">2.7.13.3</ecNumber>
    </recommendedName>
</protein>
<evidence type="ECO:0000313" key="16">
    <source>
        <dbReference type="Proteomes" id="UP000442469"/>
    </source>
</evidence>
<evidence type="ECO:0000256" key="5">
    <source>
        <dbReference type="ARBA" id="ARBA00022553"/>
    </source>
</evidence>
<dbReference type="PROSITE" id="PS50885">
    <property type="entry name" value="HAMP"/>
    <property type="match status" value="1"/>
</dbReference>
<dbReference type="SMART" id="SM00388">
    <property type="entry name" value="HisKA"/>
    <property type="match status" value="1"/>
</dbReference>
<dbReference type="SMART" id="SM00304">
    <property type="entry name" value="HAMP"/>
    <property type="match status" value="1"/>
</dbReference>
<evidence type="ECO:0000256" key="10">
    <source>
        <dbReference type="ARBA" id="ARBA00023012"/>
    </source>
</evidence>
<evidence type="ECO:0000256" key="6">
    <source>
        <dbReference type="ARBA" id="ARBA00022679"/>
    </source>
</evidence>
<dbReference type="InterPro" id="IPR005467">
    <property type="entry name" value="His_kinase_dom"/>
</dbReference>
<dbReference type="GO" id="GO:0005886">
    <property type="term" value="C:plasma membrane"/>
    <property type="evidence" value="ECO:0007669"/>
    <property type="project" value="UniProtKB-SubCell"/>
</dbReference>
<dbReference type="CDD" id="cd06225">
    <property type="entry name" value="HAMP"/>
    <property type="match status" value="1"/>
</dbReference>
<proteinExistence type="predicted"/>
<dbReference type="CDD" id="cd00082">
    <property type="entry name" value="HisKA"/>
    <property type="match status" value="1"/>
</dbReference>
<dbReference type="SMART" id="SM00387">
    <property type="entry name" value="HATPase_c"/>
    <property type="match status" value="1"/>
</dbReference>
<comment type="caution">
    <text evidence="15">The sequence shown here is derived from an EMBL/GenBank/DDBJ whole genome shotgun (WGS) entry which is preliminary data.</text>
</comment>
<evidence type="ECO:0000256" key="12">
    <source>
        <dbReference type="SAM" id="Phobius"/>
    </source>
</evidence>
<comment type="catalytic activity">
    <reaction evidence="1">
        <text>ATP + protein L-histidine = ADP + protein N-phospho-L-histidine.</text>
        <dbReference type="EC" id="2.7.13.3"/>
    </reaction>
</comment>
<keyword evidence="11 12" id="KW-0472">Membrane</keyword>
<dbReference type="GO" id="GO:0005524">
    <property type="term" value="F:ATP binding"/>
    <property type="evidence" value="ECO:0007669"/>
    <property type="project" value="UniProtKB-KW"/>
</dbReference>
<keyword evidence="9" id="KW-0067">ATP-binding</keyword>
<keyword evidence="5" id="KW-0597">Phosphoprotein</keyword>
<evidence type="ECO:0000256" key="2">
    <source>
        <dbReference type="ARBA" id="ARBA00004651"/>
    </source>
</evidence>
<evidence type="ECO:0000313" key="15">
    <source>
        <dbReference type="EMBL" id="MUG21903.1"/>
    </source>
</evidence>
<evidence type="ECO:0000256" key="1">
    <source>
        <dbReference type="ARBA" id="ARBA00000085"/>
    </source>
</evidence>
<name>A0A6N8ET24_PAEMA</name>
<dbReference type="InterPro" id="IPR036097">
    <property type="entry name" value="HisK_dim/P_sf"/>
</dbReference>
<comment type="subcellular location">
    <subcellularLocation>
        <location evidence="2">Cell membrane</location>
        <topology evidence="2">Multi-pass membrane protein</topology>
    </subcellularLocation>
</comment>
<dbReference type="SUPFAM" id="SSF158472">
    <property type="entry name" value="HAMP domain-like"/>
    <property type="match status" value="1"/>
</dbReference>
<keyword evidence="12" id="KW-0812">Transmembrane</keyword>
<dbReference type="SUPFAM" id="SSF47384">
    <property type="entry name" value="Homodimeric domain of signal transducing histidine kinase"/>
    <property type="match status" value="1"/>
</dbReference>
<reference evidence="15 16" key="1">
    <citation type="submission" date="2019-11" db="EMBL/GenBank/DDBJ databases">
        <title>Draft genome sequences of five Paenibacillus species of dairy origin.</title>
        <authorList>
            <person name="Olajide A.M."/>
            <person name="Chen S."/>
            <person name="Lapointe G."/>
        </authorList>
    </citation>
    <scope>NUCLEOTIDE SEQUENCE [LARGE SCALE GENOMIC DNA]</scope>
    <source>
        <strain evidence="15 16">3CT49</strain>
    </source>
</reference>
<dbReference type="EC" id="2.7.13.3" evidence="3"/>
<dbReference type="PROSITE" id="PS50109">
    <property type="entry name" value="HIS_KIN"/>
    <property type="match status" value="1"/>
</dbReference>
<dbReference type="Pfam" id="PF00512">
    <property type="entry name" value="HisKA"/>
    <property type="match status" value="1"/>
</dbReference>
<keyword evidence="12" id="KW-1133">Transmembrane helix</keyword>
<keyword evidence="4" id="KW-1003">Cell membrane</keyword>
<feature type="transmembrane region" description="Helical" evidence="12">
    <location>
        <begin position="100"/>
        <end position="126"/>
    </location>
</feature>
<sequence>MSQLHRNRMGGRIQMDRIKRFWNNLSIRTVLVIYTIFFMLLATFLTAATLGILEKVDSAIVERYEVYDFTVFRDDAGREVPMSIGVDKLEYTPQDRIKAVVVHIAQVATIPVYYGGGILLAAFLFYRNKLKKPIELINRSARKIAESDLEFSLHYDAKDEMGRLCASLETMRQALEENNRSLWRMMEERKRLNAAFAHDLRTPLTVLRGYADFLCQYVPEGKVGQEKLLATLSSISRHTLRLESYVHTMSETNKLEDVEIRAEKIRVSDLTGQIASAAEALKAQSAVEISIVNRISAESVCADAQVVLRVVENLLSNALRFAHERVEIGLCLEDPHLIAEVADDGHGFTPEALREAARPYFREGAVEPGRAHFGLGLYICKTLCERHGGWLSWCNRGQGGARVTAKFLCTTES</sequence>
<dbReference type="Proteomes" id="UP000442469">
    <property type="component" value="Unassembled WGS sequence"/>
</dbReference>
<feature type="domain" description="Histidine kinase" evidence="13">
    <location>
        <begin position="195"/>
        <end position="411"/>
    </location>
</feature>
<dbReference type="SUPFAM" id="SSF55874">
    <property type="entry name" value="ATPase domain of HSP90 chaperone/DNA topoisomerase II/histidine kinase"/>
    <property type="match status" value="1"/>
</dbReference>
<keyword evidence="7" id="KW-0547">Nucleotide-binding</keyword>
<dbReference type="GO" id="GO:0000155">
    <property type="term" value="F:phosphorelay sensor kinase activity"/>
    <property type="evidence" value="ECO:0007669"/>
    <property type="project" value="InterPro"/>
</dbReference>
<dbReference type="InterPro" id="IPR050980">
    <property type="entry name" value="2C_sensor_his_kinase"/>
</dbReference>
<evidence type="ECO:0000256" key="9">
    <source>
        <dbReference type="ARBA" id="ARBA00022840"/>
    </source>
</evidence>
<dbReference type="InterPro" id="IPR003594">
    <property type="entry name" value="HATPase_dom"/>
</dbReference>
<evidence type="ECO:0000259" key="14">
    <source>
        <dbReference type="PROSITE" id="PS50885"/>
    </source>
</evidence>
<evidence type="ECO:0000256" key="11">
    <source>
        <dbReference type="ARBA" id="ARBA00023136"/>
    </source>
</evidence>
<evidence type="ECO:0000256" key="7">
    <source>
        <dbReference type="ARBA" id="ARBA00022741"/>
    </source>
</evidence>
<evidence type="ECO:0000259" key="13">
    <source>
        <dbReference type="PROSITE" id="PS50109"/>
    </source>
</evidence>
<dbReference type="Gene3D" id="6.10.340.10">
    <property type="match status" value="1"/>
</dbReference>
<dbReference type="InterPro" id="IPR003660">
    <property type="entry name" value="HAMP_dom"/>
</dbReference>
<keyword evidence="6" id="KW-0808">Transferase</keyword>
<feature type="transmembrane region" description="Helical" evidence="12">
    <location>
        <begin position="21"/>
        <end position="45"/>
    </location>
</feature>
<keyword evidence="10" id="KW-0902">Two-component regulatory system</keyword>
<dbReference type="EMBL" id="WNZZ01000003">
    <property type="protein sequence ID" value="MUG21903.1"/>
    <property type="molecule type" value="Genomic_DNA"/>
</dbReference>
<dbReference type="Pfam" id="PF02518">
    <property type="entry name" value="HATPase_c"/>
    <property type="match status" value="1"/>
</dbReference>
<accession>A0A6N8ET24</accession>
<dbReference type="Pfam" id="PF00672">
    <property type="entry name" value="HAMP"/>
    <property type="match status" value="1"/>
</dbReference>
<dbReference type="AlphaFoldDB" id="A0A6N8ET24"/>
<gene>
    <name evidence="15" type="ORF">GNQ08_05605</name>
</gene>
<dbReference type="InterPro" id="IPR036890">
    <property type="entry name" value="HATPase_C_sf"/>
</dbReference>
<dbReference type="Gene3D" id="1.10.287.130">
    <property type="match status" value="1"/>
</dbReference>
<dbReference type="PANTHER" id="PTHR44936">
    <property type="entry name" value="SENSOR PROTEIN CREC"/>
    <property type="match status" value="1"/>
</dbReference>
<evidence type="ECO:0000256" key="4">
    <source>
        <dbReference type="ARBA" id="ARBA00022475"/>
    </source>
</evidence>
<feature type="domain" description="HAMP" evidence="14">
    <location>
        <begin position="128"/>
        <end position="180"/>
    </location>
</feature>
<evidence type="ECO:0000256" key="8">
    <source>
        <dbReference type="ARBA" id="ARBA00022777"/>
    </source>
</evidence>
<dbReference type="Gene3D" id="3.30.565.10">
    <property type="entry name" value="Histidine kinase-like ATPase, C-terminal domain"/>
    <property type="match status" value="1"/>
</dbReference>
<dbReference type="PANTHER" id="PTHR44936:SF10">
    <property type="entry name" value="SENSOR PROTEIN RSTB"/>
    <property type="match status" value="1"/>
</dbReference>